<feature type="compositionally biased region" description="Polar residues" evidence="10">
    <location>
        <begin position="486"/>
        <end position="503"/>
    </location>
</feature>
<feature type="domain" description="GATA-type" evidence="11">
    <location>
        <begin position="358"/>
        <end position="411"/>
    </location>
</feature>
<evidence type="ECO:0000256" key="1">
    <source>
        <dbReference type="ARBA" id="ARBA00004123"/>
    </source>
</evidence>
<protein>
    <recommendedName>
        <fullName evidence="11">GATA-type domain-containing protein</fullName>
    </recommendedName>
</protein>
<dbReference type="InterPro" id="IPR039355">
    <property type="entry name" value="Transcription_factor_GATA"/>
</dbReference>
<dbReference type="GO" id="GO:0045944">
    <property type="term" value="P:positive regulation of transcription by RNA polymerase II"/>
    <property type="evidence" value="ECO:0007669"/>
    <property type="project" value="TreeGrafter"/>
</dbReference>
<dbReference type="SUPFAM" id="SSF57716">
    <property type="entry name" value="Glucocorticoid receptor-like (DNA-binding domain)"/>
    <property type="match status" value="1"/>
</dbReference>
<gene>
    <name evidence="12" type="ORF">MELIAE_LOCUS7352</name>
</gene>
<evidence type="ECO:0000256" key="7">
    <source>
        <dbReference type="ARBA" id="ARBA00023163"/>
    </source>
</evidence>
<dbReference type="CDD" id="cd00202">
    <property type="entry name" value="ZnF_GATA"/>
    <property type="match status" value="1"/>
</dbReference>
<dbReference type="PROSITE" id="PS00344">
    <property type="entry name" value="GATA_ZN_FINGER_1"/>
    <property type="match status" value="1"/>
</dbReference>
<evidence type="ECO:0000256" key="2">
    <source>
        <dbReference type="ARBA" id="ARBA00022723"/>
    </source>
</evidence>
<dbReference type="PROSITE" id="PS50114">
    <property type="entry name" value="GATA_ZN_FINGER_2"/>
    <property type="match status" value="1"/>
</dbReference>
<evidence type="ECO:0000256" key="8">
    <source>
        <dbReference type="ARBA" id="ARBA00023242"/>
    </source>
</evidence>
<evidence type="ECO:0000259" key="11">
    <source>
        <dbReference type="PROSITE" id="PS50114"/>
    </source>
</evidence>
<feature type="region of interest" description="Disordered" evidence="10">
    <location>
        <begin position="486"/>
        <end position="541"/>
    </location>
</feature>
<evidence type="ECO:0000256" key="5">
    <source>
        <dbReference type="ARBA" id="ARBA00023015"/>
    </source>
</evidence>
<dbReference type="Proteomes" id="UP001154078">
    <property type="component" value="Chromosome 5"/>
</dbReference>
<reference evidence="12" key="1">
    <citation type="submission" date="2021-12" db="EMBL/GenBank/DDBJ databases">
        <authorList>
            <person name="King R."/>
        </authorList>
    </citation>
    <scope>NUCLEOTIDE SEQUENCE</scope>
</reference>
<keyword evidence="7" id="KW-0804">Transcription</keyword>
<dbReference type="InterPro" id="IPR000679">
    <property type="entry name" value="Znf_GATA"/>
</dbReference>
<dbReference type="PANTHER" id="PTHR10071:SF281">
    <property type="entry name" value="BOX A-BINDING FACTOR-RELATED"/>
    <property type="match status" value="1"/>
</dbReference>
<dbReference type="Pfam" id="PF00320">
    <property type="entry name" value="GATA"/>
    <property type="match status" value="1"/>
</dbReference>
<evidence type="ECO:0000256" key="9">
    <source>
        <dbReference type="PROSITE-ProRule" id="PRU00094"/>
    </source>
</evidence>
<dbReference type="OrthoDB" id="515401at2759"/>
<dbReference type="GO" id="GO:0000978">
    <property type="term" value="F:RNA polymerase II cis-regulatory region sequence-specific DNA binding"/>
    <property type="evidence" value="ECO:0007669"/>
    <property type="project" value="TreeGrafter"/>
</dbReference>
<dbReference type="AlphaFoldDB" id="A0A9P0FIH2"/>
<sequence length="562" mass="61252">MNIVLVDSGVLITNDMSTKPDYQRTYGVDGYVDEQGQYSPASQPDGAGQSPQSRAATPLGCITYATSTGGAENGDHDEGYAYATQLTRPDGSGYFPVTFMDDSGPKYCVVEVNDGSGSTDFLQLGAPGGTVVTDSPHGSGSHSPLSPGTARAYENLHAVPQNSASADDHHMEGTQLTQLTSHSYASEMDSPPSSLYATRNTNSYSGNIPYYTNTGSPELPQSTQMWTNSGVNSNLEDYSKVSTTLPSFQRPLTSPFQAANNHRVTQYDSLPNIINGTYDWQQPTYVDQSRAIHYGTSQNTQRNRLPASASLSAMAAEPGHGGVSEYYKNYFGYNGTPRTPTLHTIEEKSTGRRLSASRRVGLTCTNCHTSNTSLWRRNGLGEPVCNACGLYFKLHNVNRPMSMKKDQIQTRKRKPKGSKDNSSNANAQIKKAPIGMNLEATGYLSSSSHQGVKVEPQLDEYRALPSLHLQHSSTQNYSFLNNSQSHQRLSPYTNHQSPISSNAYYDMQPSPSPPSPDSDSESQPHIVNNNNNNNTKVIIGSDHNLENKPIVLSMNRLTMTKE</sequence>
<keyword evidence="5" id="KW-0805">Transcription regulation</keyword>
<name>A0A9P0FIH2_BRAAE</name>
<comment type="subcellular location">
    <subcellularLocation>
        <location evidence="1">Nucleus</location>
    </subcellularLocation>
</comment>
<organism evidence="12 13">
    <name type="scientific">Brassicogethes aeneus</name>
    <name type="common">Rape pollen beetle</name>
    <name type="synonym">Meligethes aeneus</name>
    <dbReference type="NCBI Taxonomy" id="1431903"/>
    <lineage>
        <taxon>Eukaryota</taxon>
        <taxon>Metazoa</taxon>
        <taxon>Ecdysozoa</taxon>
        <taxon>Arthropoda</taxon>
        <taxon>Hexapoda</taxon>
        <taxon>Insecta</taxon>
        <taxon>Pterygota</taxon>
        <taxon>Neoptera</taxon>
        <taxon>Endopterygota</taxon>
        <taxon>Coleoptera</taxon>
        <taxon>Polyphaga</taxon>
        <taxon>Cucujiformia</taxon>
        <taxon>Nitidulidae</taxon>
        <taxon>Meligethinae</taxon>
        <taxon>Brassicogethes</taxon>
    </lineage>
</organism>
<feature type="region of interest" description="Disordered" evidence="10">
    <location>
        <begin position="125"/>
        <end position="149"/>
    </location>
</feature>
<keyword evidence="3 9" id="KW-0863">Zinc-finger</keyword>
<evidence type="ECO:0000313" key="13">
    <source>
        <dbReference type="Proteomes" id="UP001154078"/>
    </source>
</evidence>
<feature type="region of interest" description="Disordered" evidence="10">
    <location>
        <begin position="32"/>
        <end position="55"/>
    </location>
</feature>
<keyword evidence="6" id="KW-0238">DNA-binding</keyword>
<dbReference type="GO" id="GO:0008270">
    <property type="term" value="F:zinc ion binding"/>
    <property type="evidence" value="ECO:0007669"/>
    <property type="project" value="UniProtKB-KW"/>
</dbReference>
<dbReference type="Gene3D" id="3.30.50.10">
    <property type="entry name" value="Erythroid Transcription Factor GATA-1, subunit A"/>
    <property type="match status" value="1"/>
</dbReference>
<proteinExistence type="predicted"/>
<dbReference type="GO" id="GO:0000981">
    <property type="term" value="F:DNA-binding transcription factor activity, RNA polymerase II-specific"/>
    <property type="evidence" value="ECO:0007669"/>
    <property type="project" value="TreeGrafter"/>
</dbReference>
<keyword evidence="2" id="KW-0479">Metal-binding</keyword>
<keyword evidence="13" id="KW-1185">Reference proteome</keyword>
<evidence type="ECO:0000256" key="6">
    <source>
        <dbReference type="ARBA" id="ARBA00023125"/>
    </source>
</evidence>
<dbReference type="EMBL" id="OV121136">
    <property type="protein sequence ID" value="CAH0556410.1"/>
    <property type="molecule type" value="Genomic_DNA"/>
</dbReference>
<evidence type="ECO:0000256" key="4">
    <source>
        <dbReference type="ARBA" id="ARBA00022833"/>
    </source>
</evidence>
<evidence type="ECO:0000313" key="12">
    <source>
        <dbReference type="EMBL" id="CAH0556410.1"/>
    </source>
</evidence>
<feature type="compositionally biased region" description="Low complexity" evidence="10">
    <location>
        <begin position="135"/>
        <end position="148"/>
    </location>
</feature>
<accession>A0A9P0FIH2</accession>
<dbReference type="PRINTS" id="PR00619">
    <property type="entry name" value="GATAZNFINGER"/>
</dbReference>
<dbReference type="FunFam" id="3.30.50.10:FF:000032">
    <property type="entry name" value="Transcription factor GATA-3"/>
    <property type="match status" value="1"/>
</dbReference>
<dbReference type="GO" id="GO:0045165">
    <property type="term" value="P:cell fate commitment"/>
    <property type="evidence" value="ECO:0007669"/>
    <property type="project" value="TreeGrafter"/>
</dbReference>
<keyword evidence="4" id="KW-0862">Zinc</keyword>
<feature type="region of interest" description="Disordered" evidence="10">
    <location>
        <begin position="402"/>
        <end position="433"/>
    </location>
</feature>
<dbReference type="GO" id="GO:0000122">
    <property type="term" value="P:negative regulation of transcription by RNA polymerase II"/>
    <property type="evidence" value="ECO:0007669"/>
    <property type="project" value="TreeGrafter"/>
</dbReference>
<dbReference type="SMART" id="SM00401">
    <property type="entry name" value="ZnF_GATA"/>
    <property type="match status" value="1"/>
</dbReference>
<dbReference type="PANTHER" id="PTHR10071">
    <property type="entry name" value="TRANSCRIPTION FACTOR GATA FAMILY MEMBER"/>
    <property type="match status" value="1"/>
</dbReference>
<keyword evidence="8" id="KW-0539">Nucleus</keyword>
<evidence type="ECO:0000256" key="10">
    <source>
        <dbReference type="SAM" id="MobiDB-lite"/>
    </source>
</evidence>
<evidence type="ECO:0000256" key="3">
    <source>
        <dbReference type="ARBA" id="ARBA00022771"/>
    </source>
</evidence>
<feature type="compositionally biased region" description="Low complexity" evidence="10">
    <location>
        <begin position="521"/>
        <end position="534"/>
    </location>
</feature>
<dbReference type="InterPro" id="IPR013088">
    <property type="entry name" value="Znf_NHR/GATA"/>
</dbReference>
<dbReference type="GO" id="GO:0005634">
    <property type="term" value="C:nucleus"/>
    <property type="evidence" value="ECO:0007669"/>
    <property type="project" value="UniProtKB-SubCell"/>
</dbReference>